<gene>
    <name evidence="9" type="ORF">H9736_06520</name>
</gene>
<reference evidence="9" key="2">
    <citation type="submission" date="2021-04" db="EMBL/GenBank/DDBJ databases">
        <authorList>
            <person name="Gilroy R."/>
        </authorList>
    </citation>
    <scope>NUCLEOTIDE SEQUENCE</scope>
    <source>
        <strain evidence="9">CHK188-5543</strain>
    </source>
</reference>
<dbReference type="InterPro" id="IPR050954">
    <property type="entry name" value="ET_IronSulfur_Cluster-Binding"/>
</dbReference>
<evidence type="ECO:0000313" key="10">
    <source>
        <dbReference type="Proteomes" id="UP000886800"/>
    </source>
</evidence>
<evidence type="ECO:0000256" key="4">
    <source>
        <dbReference type="ARBA" id="ARBA00022737"/>
    </source>
</evidence>
<evidence type="ECO:0000313" key="9">
    <source>
        <dbReference type="EMBL" id="HIX65889.1"/>
    </source>
</evidence>
<evidence type="ECO:0000256" key="5">
    <source>
        <dbReference type="ARBA" id="ARBA00022982"/>
    </source>
</evidence>
<feature type="domain" description="4Fe-4S ferredoxin-type" evidence="8">
    <location>
        <begin position="83"/>
        <end position="112"/>
    </location>
</feature>
<dbReference type="EMBL" id="DXES01000143">
    <property type="protein sequence ID" value="HIX65889.1"/>
    <property type="molecule type" value="Genomic_DNA"/>
</dbReference>
<dbReference type="PANTHER" id="PTHR43177">
    <property type="entry name" value="PROTEIN NRFC"/>
    <property type="match status" value="1"/>
</dbReference>
<dbReference type="Pfam" id="PF13247">
    <property type="entry name" value="Fer4_11"/>
    <property type="match status" value="1"/>
</dbReference>
<dbReference type="InterPro" id="IPR017900">
    <property type="entry name" value="4Fe4S_Fe_S_CS"/>
</dbReference>
<keyword evidence="7" id="KW-0411">Iron-sulfur</keyword>
<reference evidence="9" key="1">
    <citation type="journal article" date="2021" name="PeerJ">
        <title>Extensive microbial diversity within the chicken gut microbiome revealed by metagenomics and culture.</title>
        <authorList>
            <person name="Gilroy R."/>
            <person name="Ravi A."/>
            <person name="Getino M."/>
            <person name="Pursley I."/>
            <person name="Horton D.L."/>
            <person name="Alikhan N.F."/>
            <person name="Baker D."/>
            <person name="Gharbi K."/>
            <person name="Hall N."/>
            <person name="Watson M."/>
            <person name="Adriaenssens E.M."/>
            <person name="Foster-Nyarko E."/>
            <person name="Jarju S."/>
            <person name="Secka A."/>
            <person name="Antonio M."/>
            <person name="Oren A."/>
            <person name="Chaudhuri R.R."/>
            <person name="La Ragione R."/>
            <person name="Hildebrand F."/>
            <person name="Pallen M.J."/>
        </authorList>
    </citation>
    <scope>NUCLEOTIDE SEQUENCE</scope>
    <source>
        <strain evidence="9">CHK188-5543</strain>
    </source>
</reference>
<evidence type="ECO:0000259" key="8">
    <source>
        <dbReference type="PROSITE" id="PS51379"/>
    </source>
</evidence>
<feature type="domain" description="4Fe-4S ferredoxin-type" evidence="8">
    <location>
        <begin position="51"/>
        <end position="82"/>
    </location>
</feature>
<comment type="caution">
    <text evidence="9">The sequence shown here is derived from an EMBL/GenBank/DDBJ whole genome shotgun (WGS) entry which is preliminary data.</text>
</comment>
<dbReference type="PROSITE" id="PS51379">
    <property type="entry name" value="4FE4S_FER_2"/>
    <property type="match status" value="3"/>
</dbReference>
<keyword evidence="1" id="KW-0813">Transport</keyword>
<keyword evidence="6" id="KW-0408">Iron</keyword>
<evidence type="ECO:0000256" key="3">
    <source>
        <dbReference type="ARBA" id="ARBA00022723"/>
    </source>
</evidence>
<keyword evidence="2" id="KW-0004">4Fe-4S</keyword>
<proteinExistence type="predicted"/>
<dbReference type="GO" id="GO:0046872">
    <property type="term" value="F:metal ion binding"/>
    <property type="evidence" value="ECO:0007669"/>
    <property type="project" value="UniProtKB-KW"/>
</dbReference>
<evidence type="ECO:0000256" key="7">
    <source>
        <dbReference type="ARBA" id="ARBA00023014"/>
    </source>
</evidence>
<protein>
    <submittedName>
        <fullName evidence="9">4Fe-4S dicluster domain-containing protein</fullName>
    </submittedName>
</protein>
<sequence>MNDNQMILYIDTRRCMGCRACETACKLENGLGAGPRFTMVTEVESGSGLDERLDFLPIPCQHCGDAPCVKACPTGALHKRPDGIVLGDDKKCIGCHECLWACPFGVPQFGANGLMQKCTMCYQRLDAGQRPACAQNCPAQAILCGTAQEISAILRQRYADGNFRRPGV</sequence>
<keyword evidence="5" id="KW-0249">Electron transport</keyword>
<dbReference type="CDD" id="cd16371">
    <property type="entry name" value="DMSOR_beta_like"/>
    <property type="match status" value="1"/>
</dbReference>
<name>A0A9D1WRH0_9FIRM</name>
<organism evidence="9 10">
    <name type="scientific">Candidatus Anaerotruncus excrementipullorum</name>
    <dbReference type="NCBI Taxonomy" id="2838465"/>
    <lineage>
        <taxon>Bacteria</taxon>
        <taxon>Bacillati</taxon>
        <taxon>Bacillota</taxon>
        <taxon>Clostridia</taxon>
        <taxon>Eubacteriales</taxon>
        <taxon>Oscillospiraceae</taxon>
        <taxon>Anaerotruncus</taxon>
    </lineage>
</organism>
<evidence type="ECO:0000256" key="1">
    <source>
        <dbReference type="ARBA" id="ARBA00022448"/>
    </source>
</evidence>
<keyword evidence="4" id="KW-0677">Repeat</keyword>
<dbReference type="SUPFAM" id="SSF54862">
    <property type="entry name" value="4Fe-4S ferredoxins"/>
    <property type="match status" value="1"/>
</dbReference>
<evidence type="ECO:0000256" key="2">
    <source>
        <dbReference type="ARBA" id="ARBA00022485"/>
    </source>
</evidence>
<dbReference type="GO" id="GO:0051539">
    <property type="term" value="F:4 iron, 4 sulfur cluster binding"/>
    <property type="evidence" value="ECO:0007669"/>
    <property type="project" value="UniProtKB-KW"/>
</dbReference>
<keyword evidence="3" id="KW-0479">Metal-binding</keyword>
<dbReference type="InterPro" id="IPR017896">
    <property type="entry name" value="4Fe4S_Fe-S-bd"/>
</dbReference>
<dbReference type="Proteomes" id="UP000886800">
    <property type="component" value="Unassembled WGS sequence"/>
</dbReference>
<dbReference type="Gene3D" id="3.30.70.20">
    <property type="match status" value="2"/>
</dbReference>
<evidence type="ECO:0000256" key="6">
    <source>
        <dbReference type="ARBA" id="ARBA00023004"/>
    </source>
</evidence>
<accession>A0A9D1WRH0</accession>
<dbReference type="PANTHER" id="PTHR43177:SF5">
    <property type="entry name" value="ANAEROBIC DIMETHYL SULFOXIDE REDUCTASE CHAIN B-RELATED"/>
    <property type="match status" value="1"/>
</dbReference>
<dbReference type="AlphaFoldDB" id="A0A9D1WRH0"/>
<dbReference type="PROSITE" id="PS00198">
    <property type="entry name" value="4FE4S_FER_1"/>
    <property type="match status" value="1"/>
</dbReference>
<feature type="domain" description="4Fe-4S ferredoxin-type" evidence="8">
    <location>
        <begin position="6"/>
        <end position="36"/>
    </location>
</feature>